<evidence type="ECO:0000256" key="6">
    <source>
        <dbReference type="SAM" id="Phobius"/>
    </source>
</evidence>
<evidence type="ECO:0000313" key="7">
    <source>
        <dbReference type="EMBL" id="AIY82877.1"/>
    </source>
</evidence>
<protein>
    <recommendedName>
        <fullName evidence="9">Iron export ABC transporter permease subunit FetB</fullName>
    </recommendedName>
</protein>
<feature type="transmembrane region" description="Helical" evidence="6">
    <location>
        <begin position="184"/>
        <end position="202"/>
    </location>
</feature>
<keyword evidence="3 6" id="KW-0812">Transmembrane</keyword>
<dbReference type="AlphaFoldDB" id="A0A0A7FTF0"/>
<dbReference type="eggNOG" id="COG0390">
    <property type="taxonomic scope" value="Bacteria"/>
</dbReference>
<dbReference type="Proteomes" id="UP000030635">
    <property type="component" value="Chromosome"/>
</dbReference>
<dbReference type="EMBL" id="CP006905">
    <property type="protein sequence ID" value="AIY82877.1"/>
    <property type="molecule type" value="Genomic_DNA"/>
</dbReference>
<dbReference type="GO" id="GO:0005886">
    <property type="term" value="C:plasma membrane"/>
    <property type="evidence" value="ECO:0007669"/>
    <property type="project" value="TreeGrafter"/>
</dbReference>
<evidence type="ECO:0000256" key="3">
    <source>
        <dbReference type="ARBA" id="ARBA00022692"/>
    </source>
</evidence>
<evidence type="ECO:0000313" key="8">
    <source>
        <dbReference type="Proteomes" id="UP000030635"/>
    </source>
</evidence>
<dbReference type="KEGG" id="cbv:U729_675"/>
<evidence type="ECO:0000256" key="2">
    <source>
        <dbReference type="ARBA" id="ARBA00005268"/>
    </source>
</evidence>
<evidence type="ECO:0000256" key="4">
    <source>
        <dbReference type="ARBA" id="ARBA00022989"/>
    </source>
</evidence>
<evidence type="ECO:0000256" key="5">
    <source>
        <dbReference type="ARBA" id="ARBA00023136"/>
    </source>
</evidence>
<dbReference type="Pfam" id="PF03649">
    <property type="entry name" value="UPF0014"/>
    <property type="match status" value="1"/>
</dbReference>
<evidence type="ECO:0008006" key="9">
    <source>
        <dbReference type="Google" id="ProtNLM"/>
    </source>
</evidence>
<gene>
    <name evidence="7" type="ORF">U729_675</name>
</gene>
<sequence>MSIFSLIIASFLLIIPIAISYKQKLHLEKELIISMLRAIIQLVAVGYILEWVFNVRNSILTTVLVVIMIFNAAFNTKKRGKGIKNVVLISFIALIIGAFITLFVLVLSGAISYTPNDIIPIAGMIVSNSMIAIGLSYTNLRTSFKIRRSEVEVKLSLGADINVASKDIVRESIKMAIIPSLDSAKTLGIVSLPGMMTGLILAGSSPLTAIKFQIMVTFMILSSASVSTLIATYFSYKDFFNDRKQLKERPID</sequence>
<proteinExistence type="inferred from homology"/>
<comment type="similarity">
    <text evidence="2">Belongs to the UPF0014 family.</text>
</comment>
<dbReference type="InterPro" id="IPR005226">
    <property type="entry name" value="UPF0014_fam"/>
</dbReference>
<keyword evidence="5 6" id="KW-0472">Membrane</keyword>
<dbReference type="STRING" id="1561.NPD11_2315"/>
<organism evidence="7 8">
    <name type="scientific">Clostridium baratii str. Sullivan</name>
    <dbReference type="NCBI Taxonomy" id="1415775"/>
    <lineage>
        <taxon>Bacteria</taxon>
        <taxon>Bacillati</taxon>
        <taxon>Bacillota</taxon>
        <taxon>Clostridia</taxon>
        <taxon>Eubacteriales</taxon>
        <taxon>Clostridiaceae</taxon>
        <taxon>Clostridium</taxon>
    </lineage>
</organism>
<accession>A0A0A7FTF0</accession>
<keyword evidence="4 6" id="KW-1133">Transmembrane helix</keyword>
<evidence type="ECO:0000256" key="1">
    <source>
        <dbReference type="ARBA" id="ARBA00004141"/>
    </source>
</evidence>
<reference evidence="7 8" key="1">
    <citation type="journal article" date="2015" name="Infect. Genet. Evol.">
        <title>Genomic sequences of six botulinum neurotoxin-producing strains representing three clostridial species illustrate the mobility and diversity of botulinum neurotoxin genes.</title>
        <authorList>
            <person name="Smith T.J."/>
            <person name="Hill K.K."/>
            <person name="Xie G."/>
            <person name="Foley B.T."/>
            <person name="Williamson C.H."/>
            <person name="Foster J.T."/>
            <person name="Johnson S.L."/>
            <person name="Chertkov O."/>
            <person name="Teshima H."/>
            <person name="Gibbons H.S."/>
            <person name="Johnsky L.A."/>
            <person name="Karavis M.A."/>
            <person name="Smith L.A."/>
        </authorList>
    </citation>
    <scope>NUCLEOTIDE SEQUENCE [LARGE SCALE GENOMIC DNA]</scope>
    <source>
        <strain evidence="7 8">Sullivan</strain>
    </source>
</reference>
<name>A0A0A7FTF0_9CLOT</name>
<feature type="transmembrane region" description="Helical" evidence="6">
    <location>
        <begin position="55"/>
        <end position="74"/>
    </location>
</feature>
<dbReference type="HOGENOM" id="CLU_076147_1_0_9"/>
<keyword evidence="8" id="KW-1185">Reference proteome</keyword>
<comment type="subcellular location">
    <subcellularLocation>
        <location evidence="1">Membrane</location>
        <topology evidence="1">Multi-pass membrane protein</topology>
    </subcellularLocation>
</comment>
<feature type="transmembrane region" description="Helical" evidence="6">
    <location>
        <begin position="6"/>
        <end position="22"/>
    </location>
</feature>
<dbReference type="OrthoDB" id="9791807at2"/>
<feature type="transmembrane region" description="Helical" evidence="6">
    <location>
        <begin position="214"/>
        <end position="236"/>
    </location>
</feature>
<feature type="transmembrane region" description="Helical" evidence="6">
    <location>
        <begin position="86"/>
        <end position="112"/>
    </location>
</feature>
<dbReference type="RefSeq" id="WP_039311622.1">
    <property type="nucleotide sequence ID" value="NZ_CP006905.1"/>
</dbReference>
<dbReference type="PANTHER" id="PTHR30028">
    <property type="entry name" value="UPF0014 INNER MEMBRANE PROTEIN YBBM-RELATED"/>
    <property type="match status" value="1"/>
</dbReference>
<dbReference type="PANTHER" id="PTHR30028:SF0">
    <property type="entry name" value="PROTEIN ALUMINUM SENSITIVE 3"/>
    <property type="match status" value="1"/>
</dbReference>
<feature type="transmembrane region" description="Helical" evidence="6">
    <location>
        <begin position="118"/>
        <end position="138"/>
    </location>
</feature>